<dbReference type="InterPro" id="IPR027417">
    <property type="entry name" value="P-loop_NTPase"/>
</dbReference>
<dbReference type="PROSITE" id="PS51219">
    <property type="entry name" value="DPCK"/>
    <property type="match status" value="1"/>
</dbReference>
<dbReference type="PATRIC" id="fig|1432562.3.peg.534"/>
<evidence type="ECO:0000256" key="2">
    <source>
        <dbReference type="ARBA" id="ARBA00022490"/>
    </source>
</evidence>
<evidence type="ECO:0000256" key="9">
    <source>
        <dbReference type="NCBIfam" id="TIGR00152"/>
    </source>
</evidence>
<dbReference type="OrthoDB" id="9812943at2"/>
<keyword evidence="6 8" id="KW-0067">ATP-binding</keyword>
<dbReference type="PANTHER" id="PTHR10695">
    <property type="entry name" value="DEPHOSPHO-COA KINASE-RELATED"/>
    <property type="match status" value="1"/>
</dbReference>
<evidence type="ECO:0000256" key="3">
    <source>
        <dbReference type="ARBA" id="ARBA00022679"/>
    </source>
</evidence>
<dbReference type="Proteomes" id="UP000034287">
    <property type="component" value="Unassembled WGS sequence"/>
</dbReference>
<dbReference type="NCBIfam" id="TIGR00152">
    <property type="entry name" value="dephospho-CoA kinase"/>
    <property type="match status" value="1"/>
</dbReference>
<dbReference type="EC" id="2.7.1.24" evidence="8 9"/>
<dbReference type="PANTHER" id="PTHR10695:SF46">
    <property type="entry name" value="BIFUNCTIONAL COENZYME A SYNTHASE-RELATED"/>
    <property type="match status" value="1"/>
</dbReference>
<proteinExistence type="inferred from homology"/>
<dbReference type="GO" id="GO:0004140">
    <property type="term" value="F:dephospho-CoA kinase activity"/>
    <property type="evidence" value="ECO:0007669"/>
    <property type="project" value="UniProtKB-UniRule"/>
</dbReference>
<keyword evidence="3 8" id="KW-0808">Transferase</keyword>
<dbReference type="UniPathway" id="UPA00241">
    <property type="reaction ID" value="UER00356"/>
</dbReference>
<dbReference type="AlphaFoldDB" id="A0A0M2SPW2"/>
<reference evidence="11 12" key="1">
    <citation type="submission" date="2015-04" db="EMBL/GenBank/DDBJ databases">
        <title>Taxonomic description and genome sequence of Salinicoccus sediminis sp. nov., a novel hyper halotolerant bacterium isolated from marine sediment.</title>
        <authorList>
            <person name="Mathan Kumar R."/>
            <person name="Kaur G."/>
            <person name="Kumar N."/>
            <person name="Kumar A."/>
            <person name="Singh N.K."/>
            <person name="Kaur N."/>
            <person name="Mayilraj S."/>
        </authorList>
    </citation>
    <scope>NUCLEOTIDE SEQUENCE [LARGE SCALE GENOMIC DNA]</scope>
    <source>
        <strain evidence="11 12">SV-16</strain>
    </source>
</reference>
<feature type="region of interest" description="Disordered" evidence="10">
    <location>
        <begin position="142"/>
        <end position="180"/>
    </location>
</feature>
<evidence type="ECO:0000313" key="12">
    <source>
        <dbReference type="Proteomes" id="UP000034287"/>
    </source>
</evidence>
<dbReference type="GO" id="GO:0005737">
    <property type="term" value="C:cytoplasm"/>
    <property type="evidence" value="ECO:0007669"/>
    <property type="project" value="UniProtKB-SubCell"/>
</dbReference>
<comment type="similarity">
    <text evidence="1 8">Belongs to the CoaE family.</text>
</comment>
<protein>
    <recommendedName>
        <fullName evidence="8 9">Dephospho-CoA kinase</fullName>
        <ecNumber evidence="8 9">2.7.1.24</ecNumber>
    </recommendedName>
    <alternativeName>
        <fullName evidence="8">Dephosphocoenzyme A kinase</fullName>
    </alternativeName>
</protein>
<dbReference type="HAMAP" id="MF_00376">
    <property type="entry name" value="Dephospho_CoA_kinase"/>
    <property type="match status" value="1"/>
</dbReference>
<evidence type="ECO:0000256" key="10">
    <source>
        <dbReference type="SAM" id="MobiDB-lite"/>
    </source>
</evidence>
<evidence type="ECO:0000313" key="11">
    <source>
        <dbReference type="EMBL" id="KKK35726.1"/>
    </source>
</evidence>
<dbReference type="STRING" id="1432562.WN59_02600"/>
<dbReference type="FunFam" id="3.40.50.300:FF:000991">
    <property type="entry name" value="Dephospho-CoA kinase"/>
    <property type="match status" value="1"/>
</dbReference>
<comment type="pathway">
    <text evidence="8">Cofactor biosynthesis; coenzyme A biosynthesis; CoA from (R)-pantothenate: step 5/5.</text>
</comment>
<sequence length="196" mass="21914">MNSIIGLTGGIASGKSTASAYIEDRGYPVLDADKFSRKATAKGGPSYPGIIEAFGEDILAPDGEIDRQKLGSIIFSDPRRRKVLNGLVHPEIRRMMNEERDRLLKENHVFLDIPLLFENGLDDQCDITLTVYVDESTQKSRLMERNGLSGAEAESRIGSQMPLSEKRDRSDHVLDNSGSRENLYEQIEQFLAKIEK</sequence>
<evidence type="ECO:0000256" key="4">
    <source>
        <dbReference type="ARBA" id="ARBA00022741"/>
    </source>
</evidence>
<dbReference type="EMBL" id="LAYZ01000001">
    <property type="protein sequence ID" value="KKK35726.1"/>
    <property type="molecule type" value="Genomic_DNA"/>
</dbReference>
<dbReference type="Gene3D" id="3.40.50.300">
    <property type="entry name" value="P-loop containing nucleotide triphosphate hydrolases"/>
    <property type="match status" value="1"/>
</dbReference>
<keyword evidence="5 8" id="KW-0418">Kinase</keyword>
<keyword evidence="7 8" id="KW-0173">Coenzyme A biosynthesis</keyword>
<evidence type="ECO:0000256" key="6">
    <source>
        <dbReference type="ARBA" id="ARBA00022840"/>
    </source>
</evidence>
<comment type="subcellular location">
    <subcellularLocation>
        <location evidence="8">Cytoplasm</location>
    </subcellularLocation>
</comment>
<dbReference type="InterPro" id="IPR001977">
    <property type="entry name" value="Depp_CoAkinase"/>
</dbReference>
<organism evidence="11 12">
    <name type="scientific">Salinicoccus sediminis</name>
    <dbReference type="NCBI Taxonomy" id="1432562"/>
    <lineage>
        <taxon>Bacteria</taxon>
        <taxon>Bacillati</taxon>
        <taxon>Bacillota</taxon>
        <taxon>Bacilli</taxon>
        <taxon>Bacillales</taxon>
        <taxon>Staphylococcaceae</taxon>
        <taxon>Salinicoccus</taxon>
    </lineage>
</organism>
<name>A0A0M2SPW2_9STAP</name>
<dbReference type="RefSeq" id="WP_046512070.1">
    <property type="nucleotide sequence ID" value="NZ_LAYZ01000001.1"/>
</dbReference>
<dbReference type="Pfam" id="PF01121">
    <property type="entry name" value="CoaE"/>
    <property type="match status" value="1"/>
</dbReference>
<keyword evidence="2 8" id="KW-0963">Cytoplasm</keyword>
<dbReference type="CDD" id="cd02022">
    <property type="entry name" value="DPCK"/>
    <property type="match status" value="1"/>
</dbReference>
<evidence type="ECO:0000256" key="5">
    <source>
        <dbReference type="ARBA" id="ARBA00022777"/>
    </source>
</evidence>
<comment type="caution">
    <text evidence="11">The sequence shown here is derived from an EMBL/GenBank/DDBJ whole genome shotgun (WGS) entry which is preliminary data.</text>
</comment>
<dbReference type="SUPFAM" id="SSF52540">
    <property type="entry name" value="P-loop containing nucleoside triphosphate hydrolases"/>
    <property type="match status" value="1"/>
</dbReference>
<evidence type="ECO:0000256" key="8">
    <source>
        <dbReference type="HAMAP-Rule" id="MF_00376"/>
    </source>
</evidence>
<feature type="binding site" evidence="8">
    <location>
        <begin position="12"/>
        <end position="17"/>
    </location>
    <ligand>
        <name>ATP</name>
        <dbReference type="ChEBI" id="CHEBI:30616"/>
    </ligand>
</feature>
<dbReference type="GO" id="GO:0015937">
    <property type="term" value="P:coenzyme A biosynthetic process"/>
    <property type="evidence" value="ECO:0007669"/>
    <property type="project" value="UniProtKB-UniRule"/>
</dbReference>
<gene>
    <name evidence="8" type="primary">coaE</name>
    <name evidence="11" type="ORF">WN59_02600</name>
</gene>
<keyword evidence="4 8" id="KW-0547">Nucleotide-binding</keyword>
<accession>A0A0M2SPW2</accession>
<evidence type="ECO:0000256" key="7">
    <source>
        <dbReference type="ARBA" id="ARBA00022993"/>
    </source>
</evidence>
<dbReference type="GO" id="GO:0005524">
    <property type="term" value="F:ATP binding"/>
    <property type="evidence" value="ECO:0007669"/>
    <property type="project" value="UniProtKB-UniRule"/>
</dbReference>
<feature type="compositionally biased region" description="Basic and acidic residues" evidence="10">
    <location>
        <begin position="164"/>
        <end position="174"/>
    </location>
</feature>
<keyword evidence="12" id="KW-1185">Reference proteome</keyword>
<comment type="catalytic activity">
    <reaction evidence="8">
        <text>3'-dephospho-CoA + ATP = ADP + CoA + H(+)</text>
        <dbReference type="Rhea" id="RHEA:18245"/>
        <dbReference type="ChEBI" id="CHEBI:15378"/>
        <dbReference type="ChEBI" id="CHEBI:30616"/>
        <dbReference type="ChEBI" id="CHEBI:57287"/>
        <dbReference type="ChEBI" id="CHEBI:57328"/>
        <dbReference type="ChEBI" id="CHEBI:456216"/>
        <dbReference type="EC" id="2.7.1.24"/>
    </reaction>
</comment>
<evidence type="ECO:0000256" key="1">
    <source>
        <dbReference type="ARBA" id="ARBA00009018"/>
    </source>
</evidence>
<comment type="function">
    <text evidence="8">Catalyzes the phosphorylation of the 3'-hydroxyl group of dephosphocoenzyme A to form coenzyme A.</text>
</comment>